<dbReference type="Gene3D" id="1.50.10.10">
    <property type="match status" value="1"/>
</dbReference>
<dbReference type="Pfam" id="PF25788">
    <property type="entry name" value="Ig_Rha78A_N"/>
    <property type="match status" value="1"/>
</dbReference>
<evidence type="ECO:0000256" key="2">
    <source>
        <dbReference type="ARBA" id="ARBA00012652"/>
    </source>
</evidence>
<evidence type="ECO:0000256" key="1">
    <source>
        <dbReference type="ARBA" id="ARBA00001445"/>
    </source>
</evidence>
<sequence length="903" mass="101426">MFSGFYIVSLLLFTFSAGAQLSTRSLRTNYRYNPLGTDEPRPAFSWKLHSQVRAAMQKAYELRVFTQPGTKTIWTSGKVSSDQNLHVEYKGPALTSATRYFWQVRVWDNRNKVSAWSEPALWETGLLQTDDWKAQWITSVRETGGKAAPAAEFRKVFRINGPIKSARLYTTALGLYETFLNGSRISEDCLAPGWTSYNHRIQYQTYDVTAQLKPGDNAALTMVGDGWYRGNLGYKGSRAIYGREAALLYQLVITYADGRKQYVVSDNSWQSAFDGPVRASDIYNGEVYDARRERPASLPGFDAKNWLGVRSMNAPAGKLVAPVGPAVKKQERIRPVKITRLGPQELLVDFGQNLVGWAILRLKGRPGDSVHVQHAEVLDKEGRFYTENLRAAAQQNTFVLDGKERWYSPRFTWQGFRYLRITGYRGLPDSSSLMARALYSDMDPNGTFLTSNALVNQLQHNIQWGQKGNFIDVPTDCPQRDERLGWTGDAQVFFNTAAFNMDVSGFFIKWLRDLKADQLPNGMVPAVIPDIREQANSGSAGWGDASTIIPWNFYLAYGDRALLDSQYNSMKAWVGYIRSMSKNDLWNSGRHYGDWLFYELDDDRDGKSAITDKYLIAQAFWAASLQHVIDAARILGREQDEKQYTAMLKDVKNAFMREYVTPSGRLVSGSQTAYVLALHFDLLPEALRSQAAERLVENIRSYNDHLTTGFLGTPYLCHVLSRFGYNDIAYRLLLQETYPSWLYPVKKGATTIWERWDGIKPNGTFQTAKMNSFNHYAYGAIGEWMYRQMAGIGQEPGSTAYKKILIAPKPGGGFSEVKATLETGNGKVLSAWTLKEGKFNLTVEVPANSTARIILPAAAGAAVAEGNAPLEKATGLSRVTRLGNDLQVEAGSGRYEFSYVQKK</sequence>
<comment type="catalytic activity">
    <reaction evidence="1">
        <text>Hydrolysis of terminal non-reducing alpha-L-rhamnose residues in alpha-L-rhamnosides.</text>
        <dbReference type="EC" id="3.2.1.40"/>
    </reaction>
</comment>
<dbReference type="Gene3D" id="2.60.420.10">
    <property type="entry name" value="Maltose phosphorylase, domain 3"/>
    <property type="match status" value="1"/>
</dbReference>
<organism evidence="8 9">
    <name type="scientific">Pedobacter yulinensis</name>
    <dbReference type="NCBI Taxonomy" id="2126353"/>
    <lineage>
        <taxon>Bacteria</taxon>
        <taxon>Pseudomonadati</taxon>
        <taxon>Bacteroidota</taxon>
        <taxon>Sphingobacteriia</taxon>
        <taxon>Sphingobacteriales</taxon>
        <taxon>Sphingobacteriaceae</taxon>
        <taxon>Pedobacter</taxon>
    </lineage>
</organism>
<dbReference type="Gene3D" id="2.60.40.10">
    <property type="entry name" value="Immunoglobulins"/>
    <property type="match status" value="1"/>
</dbReference>
<keyword evidence="3" id="KW-0378">Hydrolase</keyword>
<dbReference type="Pfam" id="PF17390">
    <property type="entry name" value="Bac_rhamnosid_C"/>
    <property type="match status" value="1"/>
</dbReference>
<dbReference type="InterPro" id="IPR013783">
    <property type="entry name" value="Ig-like_fold"/>
</dbReference>
<evidence type="ECO:0000259" key="6">
    <source>
        <dbReference type="Pfam" id="PF17389"/>
    </source>
</evidence>
<evidence type="ECO:0000313" key="8">
    <source>
        <dbReference type="EMBL" id="PST83836.1"/>
    </source>
</evidence>
<accession>A0A2T3HN35</accession>
<dbReference type="Pfam" id="PF17389">
    <property type="entry name" value="Bac_rhamnosid6H"/>
    <property type="match status" value="1"/>
</dbReference>
<dbReference type="Pfam" id="PF08531">
    <property type="entry name" value="Bac_rhamnosid_N"/>
    <property type="match status" value="1"/>
</dbReference>
<dbReference type="EMBL" id="PYLS01000005">
    <property type="protein sequence ID" value="PST83836.1"/>
    <property type="molecule type" value="Genomic_DNA"/>
</dbReference>
<dbReference type="GO" id="GO:0005975">
    <property type="term" value="P:carbohydrate metabolic process"/>
    <property type="evidence" value="ECO:0007669"/>
    <property type="project" value="InterPro"/>
</dbReference>
<dbReference type="AlphaFoldDB" id="A0A2T3HN35"/>
<dbReference type="EC" id="3.2.1.40" evidence="2"/>
<dbReference type="InterPro" id="IPR012341">
    <property type="entry name" value="6hp_glycosidase-like_sf"/>
</dbReference>
<evidence type="ECO:0000259" key="4">
    <source>
        <dbReference type="Pfam" id="PF05592"/>
    </source>
</evidence>
<dbReference type="Proteomes" id="UP000240912">
    <property type="component" value="Unassembled WGS sequence"/>
</dbReference>
<protein>
    <recommendedName>
        <fullName evidence="2">alpha-L-rhamnosidase</fullName>
        <ecNumber evidence="2">3.2.1.40</ecNumber>
    </recommendedName>
</protein>
<gene>
    <name evidence="8" type="ORF">C7T94_12490</name>
</gene>
<dbReference type="InterPro" id="IPR016007">
    <property type="entry name" value="Alpha_rhamnosid"/>
</dbReference>
<comment type="caution">
    <text evidence="8">The sequence shown here is derived from an EMBL/GenBank/DDBJ whole genome shotgun (WGS) entry which is preliminary data.</text>
</comment>
<dbReference type="InterPro" id="IPR008902">
    <property type="entry name" value="Rhamnosid_concanavalin"/>
</dbReference>
<dbReference type="OrthoDB" id="9766741at2"/>
<name>A0A2T3HN35_9SPHI</name>
<dbReference type="GO" id="GO:0030596">
    <property type="term" value="F:alpha-L-rhamnosidase activity"/>
    <property type="evidence" value="ECO:0007669"/>
    <property type="project" value="UniProtKB-EC"/>
</dbReference>
<dbReference type="InterPro" id="IPR035396">
    <property type="entry name" value="Bac_rhamnosid6H"/>
</dbReference>
<dbReference type="InterPro" id="IPR035398">
    <property type="entry name" value="Bac_rhamnosid_C"/>
</dbReference>
<keyword evidence="9" id="KW-1185">Reference proteome</keyword>
<evidence type="ECO:0000256" key="3">
    <source>
        <dbReference type="ARBA" id="ARBA00022801"/>
    </source>
</evidence>
<feature type="domain" description="Alpha-L-rhamnosidase concanavalin-like" evidence="4">
    <location>
        <begin position="340"/>
        <end position="438"/>
    </location>
</feature>
<reference evidence="8 9" key="1">
    <citation type="submission" date="2018-03" db="EMBL/GenBank/DDBJ databases">
        <authorList>
            <person name="Keele B.F."/>
        </authorList>
    </citation>
    <scope>NUCLEOTIDE SEQUENCE [LARGE SCALE GENOMIC DNA]</scope>
    <source>
        <strain evidence="8 9">YL28-9</strain>
    </source>
</reference>
<feature type="domain" description="Bacterial alpha-L-rhamnosidase N-terminal" evidence="5">
    <location>
        <begin position="163"/>
        <end position="330"/>
    </location>
</feature>
<dbReference type="InterPro" id="IPR013737">
    <property type="entry name" value="Bac_rhamnosid_N"/>
</dbReference>
<dbReference type="Pfam" id="PF05592">
    <property type="entry name" value="Bac_rhamnosid"/>
    <property type="match status" value="1"/>
</dbReference>
<dbReference type="Gene3D" id="2.60.120.260">
    <property type="entry name" value="Galactose-binding domain-like"/>
    <property type="match status" value="2"/>
</dbReference>
<dbReference type="PANTHER" id="PTHR33307:SF6">
    <property type="entry name" value="ALPHA-RHAMNOSIDASE (EUROFUNG)-RELATED"/>
    <property type="match status" value="1"/>
</dbReference>
<dbReference type="InterPro" id="IPR008928">
    <property type="entry name" value="6-hairpin_glycosidase_sf"/>
</dbReference>
<evidence type="ECO:0000259" key="7">
    <source>
        <dbReference type="Pfam" id="PF17390"/>
    </source>
</evidence>
<feature type="domain" description="Alpha-L-rhamnosidase C-terminal" evidence="7">
    <location>
        <begin position="795"/>
        <end position="865"/>
    </location>
</feature>
<evidence type="ECO:0000259" key="5">
    <source>
        <dbReference type="Pfam" id="PF08531"/>
    </source>
</evidence>
<dbReference type="PANTHER" id="PTHR33307">
    <property type="entry name" value="ALPHA-RHAMNOSIDASE (EUROFUNG)"/>
    <property type="match status" value="1"/>
</dbReference>
<dbReference type="SUPFAM" id="SSF48208">
    <property type="entry name" value="Six-hairpin glycosidases"/>
    <property type="match status" value="1"/>
</dbReference>
<feature type="domain" description="Alpha-L-rhamnosidase six-hairpin glycosidase" evidence="6">
    <location>
        <begin position="445"/>
        <end position="788"/>
    </location>
</feature>
<evidence type="ECO:0000313" key="9">
    <source>
        <dbReference type="Proteomes" id="UP000240912"/>
    </source>
</evidence>
<proteinExistence type="predicted"/>
<dbReference type="PIRSF" id="PIRSF010631">
    <property type="entry name" value="A-rhamnsds"/>
    <property type="match status" value="1"/>
</dbReference>